<dbReference type="GO" id="GO:0045087">
    <property type="term" value="P:innate immune response"/>
    <property type="evidence" value="ECO:0007669"/>
    <property type="project" value="TreeGrafter"/>
</dbReference>
<name>A0A9P0ACP4_BEMTA</name>
<sequence>MSDPTLRTLANRFAVASFLAMVCLVECRPPSGGLSQEWIIDHINHRRSAATLPIGSQTHPKSLHRTDEVPDTLPRVLNHPRRSSPPERTNGSIFPASQRDRPLHGSFSGSQSRRDDIIFPTESSSWTTTLGTSTRFGVASFAPDPKMFKSCADGDTFCEDFDAYPTQQVEDLVANSIDKYQAFFGKDKVIEPSLMHKIDDLSEAQLCVSVESTVFPKVAQNEKHKPLFIVNHPSVPESQQGVRVEKCHKTGLCQFSEHFPIGYRAMCKQKYIYRRLLALNPENGEPYPDSFLLPSCCVCAVKMDASPAERMGFPLKPNTTPVQRNAGAAGVAPDAHDAHDDAQSDAPDDAQSDAPMEPLSTRIGDPDGEVSPPKNATKKGASRVVFGKEILEPLPLAIHDDQE</sequence>
<dbReference type="GO" id="GO:0021556">
    <property type="term" value="P:central nervous system formation"/>
    <property type="evidence" value="ECO:0007669"/>
    <property type="project" value="TreeGrafter"/>
</dbReference>
<evidence type="ECO:0000256" key="5">
    <source>
        <dbReference type="SAM" id="SignalP"/>
    </source>
</evidence>
<evidence type="ECO:0000313" key="7">
    <source>
        <dbReference type="EMBL" id="CAH0387790.1"/>
    </source>
</evidence>
<evidence type="ECO:0000256" key="3">
    <source>
        <dbReference type="ARBA" id="ARBA00023180"/>
    </source>
</evidence>
<organism evidence="7 8">
    <name type="scientific">Bemisia tabaci</name>
    <name type="common">Sweetpotato whitefly</name>
    <name type="synonym">Aleurodes tabaci</name>
    <dbReference type="NCBI Taxonomy" id="7038"/>
    <lineage>
        <taxon>Eukaryota</taxon>
        <taxon>Metazoa</taxon>
        <taxon>Ecdysozoa</taxon>
        <taxon>Arthropoda</taxon>
        <taxon>Hexapoda</taxon>
        <taxon>Insecta</taxon>
        <taxon>Pterygota</taxon>
        <taxon>Neoptera</taxon>
        <taxon>Paraneoptera</taxon>
        <taxon>Hemiptera</taxon>
        <taxon>Sternorrhyncha</taxon>
        <taxon>Aleyrodoidea</taxon>
        <taxon>Aleyrodidae</taxon>
        <taxon>Aleyrodinae</taxon>
        <taxon>Bemisia</taxon>
    </lineage>
</organism>
<dbReference type="PANTHER" id="PTHR23199:SF12">
    <property type="entry name" value="NEUROTROPHIN 1-RELATED"/>
    <property type="match status" value="1"/>
</dbReference>
<dbReference type="KEGG" id="btab:109039908"/>
<dbReference type="InterPro" id="IPR032104">
    <property type="entry name" value="Spaetzle"/>
</dbReference>
<feature type="region of interest" description="Disordered" evidence="4">
    <location>
        <begin position="51"/>
        <end position="114"/>
    </location>
</feature>
<feature type="chain" id="PRO_5040353954" description="Spaetzle domain-containing protein" evidence="5">
    <location>
        <begin position="28"/>
        <end position="403"/>
    </location>
</feature>
<dbReference type="Pfam" id="PF16077">
    <property type="entry name" value="Spaetzle"/>
    <property type="match status" value="1"/>
</dbReference>
<evidence type="ECO:0000256" key="1">
    <source>
        <dbReference type="ARBA" id="ARBA00022729"/>
    </source>
</evidence>
<evidence type="ECO:0000259" key="6">
    <source>
        <dbReference type="Pfam" id="PF16077"/>
    </source>
</evidence>
<protein>
    <recommendedName>
        <fullName evidence="6">Spaetzle domain-containing protein</fullName>
    </recommendedName>
</protein>
<accession>A0A9P0ACP4</accession>
<dbReference type="GO" id="GO:0005615">
    <property type="term" value="C:extracellular space"/>
    <property type="evidence" value="ECO:0007669"/>
    <property type="project" value="UniProtKB-ARBA"/>
</dbReference>
<proteinExistence type="predicted"/>
<feature type="domain" description="Spaetzle" evidence="6">
    <location>
        <begin position="205"/>
        <end position="301"/>
    </location>
</feature>
<dbReference type="EMBL" id="OU963864">
    <property type="protein sequence ID" value="CAH0387790.1"/>
    <property type="molecule type" value="Genomic_DNA"/>
</dbReference>
<dbReference type="GO" id="GO:0008083">
    <property type="term" value="F:growth factor activity"/>
    <property type="evidence" value="ECO:0007669"/>
    <property type="project" value="TreeGrafter"/>
</dbReference>
<dbReference type="InterPro" id="IPR029034">
    <property type="entry name" value="Cystine-knot_cytokine"/>
</dbReference>
<keyword evidence="3" id="KW-0325">Glycoprotein</keyword>
<feature type="region of interest" description="Disordered" evidence="4">
    <location>
        <begin position="312"/>
        <end position="383"/>
    </location>
</feature>
<dbReference type="SUPFAM" id="SSF57501">
    <property type="entry name" value="Cystine-knot cytokines"/>
    <property type="match status" value="1"/>
</dbReference>
<dbReference type="InterPro" id="IPR052444">
    <property type="entry name" value="Spz/Toll_ligand-like"/>
</dbReference>
<reference evidence="7" key="1">
    <citation type="submission" date="2021-12" db="EMBL/GenBank/DDBJ databases">
        <authorList>
            <person name="King R."/>
        </authorList>
    </citation>
    <scope>NUCLEOTIDE SEQUENCE</scope>
</reference>
<gene>
    <name evidence="7" type="ORF">BEMITA_LOCUS6761</name>
</gene>
<dbReference type="Proteomes" id="UP001152759">
    <property type="component" value="Chromosome 3"/>
</dbReference>
<keyword evidence="8" id="KW-1185">Reference proteome</keyword>
<dbReference type="Gene3D" id="2.10.90.10">
    <property type="entry name" value="Cystine-knot cytokines"/>
    <property type="match status" value="1"/>
</dbReference>
<evidence type="ECO:0000256" key="4">
    <source>
        <dbReference type="SAM" id="MobiDB-lite"/>
    </source>
</evidence>
<evidence type="ECO:0000313" key="8">
    <source>
        <dbReference type="Proteomes" id="UP001152759"/>
    </source>
</evidence>
<feature type="signal peptide" evidence="5">
    <location>
        <begin position="1"/>
        <end position="27"/>
    </location>
</feature>
<dbReference type="PANTHER" id="PTHR23199">
    <property type="entry name" value="NEUROTROPHIN 1-RELATED"/>
    <property type="match status" value="1"/>
</dbReference>
<dbReference type="GO" id="GO:0005121">
    <property type="term" value="F:Toll binding"/>
    <property type="evidence" value="ECO:0007669"/>
    <property type="project" value="TreeGrafter"/>
</dbReference>
<evidence type="ECO:0000256" key="2">
    <source>
        <dbReference type="ARBA" id="ARBA00023157"/>
    </source>
</evidence>
<keyword evidence="1 5" id="KW-0732">Signal</keyword>
<dbReference type="AlphaFoldDB" id="A0A9P0ACP4"/>
<keyword evidence="2" id="KW-1015">Disulfide bond</keyword>